<comment type="caution">
    <text evidence="1">The sequence shown here is derived from an EMBL/GenBank/DDBJ whole genome shotgun (WGS) entry which is preliminary data.</text>
</comment>
<protein>
    <submittedName>
        <fullName evidence="1">Uncharacterized protein</fullName>
    </submittedName>
</protein>
<organism evidence="1 2">
    <name type="scientific">Olpidium bornovanus</name>
    <dbReference type="NCBI Taxonomy" id="278681"/>
    <lineage>
        <taxon>Eukaryota</taxon>
        <taxon>Fungi</taxon>
        <taxon>Fungi incertae sedis</taxon>
        <taxon>Olpidiomycota</taxon>
        <taxon>Olpidiomycotina</taxon>
        <taxon>Olpidiomycetes</taxon>
        <taxon>Olpidiales</taxon>
        <taxon>Olpidiaceae</taxon>
        <taxon>Olpidium</taxon>
    </lineage>
</organism>
<dbReference type="AlphaFoldDB" id="A0A8H7ZX50"/>
<accession>A0A8H7ZX50</accession>
<proteinExistence type="predicted"/>
<gene>
    <name evidence="1" type="ORF">BJ554DRAFT_7286</name>
</gene>
<evidence type="ECO:0000313" key="1">
    <source>
        <dbReference type="EMBL" id="KAG5460638.1"/>
    </source>
</evidence>
<keyword evidence="2" id="KW-1185">Reference proteome</keyword>
<name>A0A8H7ZX50_9FUNG</name>
<dbReference type="Proteomes" id="UP000673691">
    <property type="component" value="Unassembled WGS sequence"/>
</dbReference>
<evidence type="ECO:0000313" key="2">
    <source>
        <dbReference type="Proteomes" id="UP000673691"/>
    </source>
</evidence>
<reference evidence="1 2" key="1">
    <citation type="journal article" name="Sci. Rep.">
        <title>Genome-scale phylogenetic analyses confirm Olpidium as the closest living zoosporic fungus to the non-flagellated, terrestrial fungi.</title>
        <authorList>
            <person name="Chang Y."/>
            <person name="Rochon D."/>
            <person name="Sekimoto S."/>
            <person name="Wang Y."/>
            <person name="Chovatia M."/>
            <person name="Sandor L."/>
            <person name="Salamov A."/>
            <person name="Grigoriev I.V."/>
            <person name="Stajich J.E."/>
            <person name="Spatafora J.W."/>
        </authorList>
    </citation>
    <scope>NUCLEOTIDE SEQUENCE [LARGE SCALE GENOMIC DNA]</scope>
    <source>
        <strain evidence="1">S191</strain>
    </source>
</reference>
<sequence>MPAPKTKVSIATKGQTVLASPLSSAGKELDGILEEVASSDVESTAKVVRADVNDAPRSASSASRKYHDFDFDDDDFDLEVA</sequence>
<dbReference type="EMBL" id="JAEFCI010004915">
    <property type="protein sequence ID" value="KAG5460638.1"/>
    <property type="molecule type" value="Genomic_DNA"/>
</dbReference>